<protein>
    <submittedName>
        <fullName evidence="4">Beta-glucosidase/6-phospho-beta-glucosidase/beta-galactosidase</fullName>
    </submittedName>
</protein>
<keyword evidence="1" id="KW-0378">Hydrolase</keyword>
<accession>A0A1G7UGH9</accession>
<evidence type="ECO:0000313" key="4">
    <source>
        <dbReference type="EMBL" id="SDG46662.1"/>
    </source>
</evidence>
<dbReference type="InterPro" id="IPR051923">
    <property type="entry name" value="Glycosyl_Hydrolase_39"/>
</dbReference>
<dbReference type="Proteomes" id="UP000199009">
    <property type="component" value="Chromosome I"/>
</dbReference>
<organism evidence="4 5">
    <name type="scientific">Microbacterium pygmaeum</name>
    <dbReference type="NCBI Taxonomy" id="370764"/>
    <lineage>
        <taxon>Bacteria</taxon>
        <taxon>Bacillati</taxon>
        <taxon>Actinomycetota</taxon>
        <taxon>Actinomycetes</taxon>
        <taxon>Micrococcales</taxon>
        <taxon>Microbacteriaceae</taxon>
        <taxon>Microbacterium</taxon>
    </lineage>
</organism>
<name>A0A1G7UGH9_9MICO</name>
<feature type="domain" description="Glycoside hydrolase family 42 N-terminal" evidence="3">
    <location>
        <begin position="41"/>
        <end position="109"/>
    </location>
</feature>
<dbReference type="STRING" id="370764.SAMN04489810_0379"/>
<keyword evidence="5" id="KW-1185">Reference proteome</keyword>
<dbReference type="GO" id="GO:0004565">
    <property type="term" value="F:beta-galactosidase activity"/>
    <property type="evidence" value="ECO:0007669"/>
    <property type="project" value="InterPro"/>
</dbReference>
<dbReference type="GO" id="GO:0005975">
    <property type="term" value="P:carbohydrate metabolic process"/>
    <property type="evidence" value="ECO:0007669"/>
    <property type="project" value="InterPro"/>
</dbReference>
<dbReference type="GO" id="GO:0009341">
    <property type="term" value="C:beta-galactosidase complex"/>
    <property type="evidence" value="ECO:0007669"/>
    <property type="project" value="InterPro"/>
</dbReference>
<evidence type="ECO:0000256" key="2">
    <source>
        <dbReference type="ARBA" id="ARBA00023295"/>
    </source>
</evidence>
<evidence type="ECO:0000313" key="5">
    <source>
        <dbReference type="Proteomes" id="UP000199009"/>
    </source>
</evidence>
<dbReference type="SUPFAM" id="SSF51445">
    <property type="entry name" value="(Trans)glycosidases"/>
    <property type="match status" value="1"/>
</dbReference>
<reference evidence="4 5" key="1">
    <citation type="submission" date="2016-10" db="EMBL/GenBank/DDBJ databases">
        <authorList>
            <person name="de Groot N.N."/>
        </authorList>
    </citation>
    <scope>NUCLEOTIDE SEQUENCE [LARGE SCALE GENOMIC DNA]</scope>
    <source>
        <strain evidence="4 5">DSM 23142</strain>
    </source>
</reference>
<dbReference type="EMBL" id="LT629692">
    <property type="protein sequence ID" value="SDG46662.1"/>
    <property type="molecule type" value="Genomic_DNA"/>
</dbReference>
<dbReference type="InterPro" id="IPR013529">
    <property type="entry name" value="Glyco_hydro_42_N"/>
</dbReference>
<proteinExistence type="predicted"/>
<dbReference type="Pfam" id="PF02449">
    <property type="entry name" value="Glyco_hydro_42"/>
    <property type="match status" value="1"/>
</dbReference>
<keyword evidence="2" id="KW-0326">Glycosidase</keyword>
<dbReference type="RefSeq" id="WP_091485443.1">
    <property type="nucleotide sequence ID" value="NZ_LT629692.1"/>
</dbReference>
<dbReference type="OrthoDB" id="9765195at2"/>
<dbReference type="InterPro" id="IPR017853">
    <property type="entry name" value="GH"/>
</dbReference>
<dbReference type="AlphaFoldDB" id="A0A1G7UGH9"/>
<sequence length="404" mass="46523">MTRWFEHDRLRYGVGIEDTFIPQIRPGHRRLDEYELTQHYSHWREDLDLVAESGAEFVRWGVPWYLVEPEPGLFDWSWTDQVAEHMRSLGLRCIVDLMHYGTPTWLDNAFLNSQYPERIASYACAVAERYRGVWDDFTPLNEPIVNAEWCGEMGNWPPYLEGTDGFLTLVRVLAKGMVRTQQEISAVNPDAVFVHVDAGFRYEGETTPLSRAILEERRFLALDLITGRVDDAHPLRDWLGEHGYTDEDLVWFAANAVQPDVLGVNYYPTFTTIRMDEKGGKSPVVAGTAGLRDLVQLYSARYGLPIIITETSLVGSPEEKIAWLRESEGEILALRSEGVPVVGYTWFPFLDLVDWLYRFDEKPADAWMLDFGLVNLVRGGDQQLARRKNAAFEEYQAIARRHRR</sequence>
<dbReference type="Gene3D" id="3.20.20.80">
    <property type="entry name" value="Glycosidases"/>
    <property type="match status" value="1"/>
</dbReference>
<dbReference type="PANTHER" id="PTHR12631:SF10">
    <property type="entry name" value="BETA-XYLOSIDASE-LIKE PROTEIN-RELATED"/>
    <property type="match status" value="1"/>
</dbReference>
<evidence type="ECO:0000259" key="3">
    <source>
        <dbReference type="Pfam" id="PF02449"/>
    </source>
</evidence>
<dbReference type="PANTHER" id="PTHR12631">
    <property type="entry name" value="ALPHA-L-IDURONIDASE"/>
    <property type="match status" value="1"/>
</dbReference>
<evidence type="ECO:0000256" key="1">
    <source>
        <dbReference type="ARBA" id="ARBA00022801"/>
    </source>
</evidence>
<gene>
    <name evidence="4" type="ORF">SAMN04489810_0379</name>
</gene>